<proteinExistence type="predicted"/>
<organism evidence="1 2">
    <name type="scientific">Falsihalocynthiibacter arcticus</name>
    <dbReference type="NCBI Taxonomy" id="1579316"/>
    <lineage>
        <taxon>Bacteria</taxon>
        <taxon>Pseudomonadati</taxon>
        <taxon>Pseudomonadota</taxon>
        <taxon>Alphaproteobacteria</taxon>
        <taxon>Rhodobacterales</taxon>
        <taxon>Roseobacteraceae</taxon>
        <taxon>Falsihalocynthiibacter</taxon>
    </lineage>
</organism>
<protein>
    <submittedName>
        <fullName evidence="1">Uncharacterized protein</fullName>
    </submittedName>
</protein>
<dbReference type="RefSeq" id="WP_062628102.1">
    <property type="nucleotide sequence ID" value="NZ_CP014327.1"/>
</dbReference>
<gene>
    <name evidence="1" type="ORF">RC74_00545</name>
</gene>
<dbReference type="AlphaFoldDB" id="A0A126UX07"/>
<reference evidence="1 2" key="1">
    <citation type="submission" date="2016-02" db="EMBL/GenBank/DDBJ databases">
        <title>Complete genome sequence of Halocynthiibacter arcticus PAMC 20958t from arctic marine sediment.</title>
        <authorList>
            <person name="Lee Y.M."/>
            <person name="Baek K."/>
            <person name="Lee H.K."/>
            <person name="Shin S.C."/>
        </authorList>
    </citation>
    <scope>NUCLEOTIDE SEQUENCE [LARGE SCALE GENOMIC DNA]</scope>
    <source>
        <strain evidence="1">PAMC 20958</strain>
    </source>
</reference>
<keyword evidence="2" id="KW-1185">Reference proteome</keyword>
<dbReference type="EMBL" id="CP014327">
    <property type="protein sequence ID" value="AML49969.1"/>
    <property type="molecule type" value="Genomic_DNA"/>
</dbReference>
<name>A0A126UX07_9RHOB</name>
<accession>A0A126UX07</accession>
<dbReference type="KEGG" id="hat:RC74_00545"/>
<dbReference type="Proteomes" id="UP000070371">
    <property type="component" value="Chromosome"/>
</dbReference>
<evidence type="ECO:0000313" key="1">
    <source>
        <dbReference type="EMBL" id="AML49969.1"/>
    </source>
</evidence>
<sequence>MDADQKRVELFYGFDPAAFAPKEINFSTEEKGAALRCGKLDFYNKVTGVDLLYQGVLIGLTDLTEQRADILVMKNLKITENGGAVLRFDSETNPEFRHRLRQYEDSFNSVLLNVEKQEANFTTLIEKLMTLLQDYGAKLTLSRKKLKT</sequence>
<evidence type="ECO:0000313" key="2">
    <source>
        <dbReference type="Proteomes" id="UP000070371"/>
    </source>
</evidence>